<keyword evidence="1" id="KW-0472">Membrane</keyword>
<gene>
    <name evidence="2" type="ORF">GGR06_002792</name>
</gene>
<dbReference type="AlphaFoldDB" id="A0A840CYQ4"/>
<proteinExistence type="predicted"/>
<sequence length="88" mass="10424">MSPLIYLKGIRFLIILYQRIKIIYLPTISLKINIDKRVYLNLGHHYCMIAKRLDYFKDFVNQIIQGIFVITNYIGLIILFSKNKLCAN</sequence>
<keyword evidence="1" id="KW-1133">Transmembrane helix</keyword>
<comment type="caution">
    <text evidence="2">The sequence shown here is derived from an EMBL/GenBank/DDBJ whole genome shotgun (WGS) entry which is preliminary data.</text>
</comment>
<reference evidence="2" key="1">
    <citation type="submission" date="2020-08" db="EMBL/GenBank/DDBJ databases">
        <title>Genomic Encyclopedia of Type Strains, Phase IV (KMG-IV): sequencing the most valuable type-strain genomes for metagenomic binning, comparative biology and taxonomic classification.</title>
        <authorList>
            <person name="Goeker M."/>
        </authorList>
    </citation>
    <scope>NUCLEOTIDE SEQUENCE [LARGE SCALE GENOMIC DNA]</scope>
    <source>
        <strain evidence="2">DSM 105720</strain>
    </source>
</reference>
<dbReference type="Proteomes" id="UP000560658">
    <property type="component" value="Unassembled WGS sequence"/>
</dbReference>
<organism evidence="2 3">
    <name type="scientific">Bacteroides reticulotermitis</name>
    <dbReference type="NCBI Taxonomy" id="1133319"/>
    <lineage>
        <taxon>Bacteria</taxon>
        <taxon>Pseudomonadati</taxon>
        <taxon>Bacteroidota</taxon>
        <taxon>Bacteroidia</taxon>
        <taxon>Bacteroidales</taxon>
        <taxon>Bacteroidaceae</taxon>
        <taxon>Bacteroides</taxon>
    </lineage>
</organism>
<feature type="transmembrane region" description="Helical" evidence="1">
    <location>
        <begin position="63"/>
        <end position="81"/>
    </location>
</feature>
<protein>
    <submittedName>
        <fullName evidence="2">Uncharacterized protein</fullName>
    </submittedName>
</protein>
<keyword evidence="3" id="KW-1185">Reference proteome</keyword>
<dbReference type="EMBL" id="JACIER010000011">
    <property type="protein sequence ID" value="MBB4044990.1"/>
    <property type="molecule type" value="Genomic_DNA"/>
</dbReference>
<evidence type="ECO:0000313" key="2">
    <source>
        <dbReference type="EMBL" id="MBB4044990.1"/>
    </source>
</evidence>
<keyword evidence="1" id="KW-0812">Transmembrane</keyword>
<name>A0A840CYQ4_9BACE</name>
<accession>A0A840CYQ4</accession>
<evidence type="ECO:0000313" key="3">
    <source>
        <dbReference type="Proteomes" id="UP000560658"/>
    </source>
</evidence>
<evidence type="ECO:0000256" key="1">
    <source>
        <dbReference type="SAM" id="Phobius"/>
    </source>
</evidence>